<evidence type="ECO:0000256" key="1">
    <source>
        <dbReference type="SAM" id="MobiDB-lite"/>
    </source>
</evidence>
<comment type="caution">
    <text evidence="2">The sequence shown here is derived from an EMBL/GenBank/DDBJ whole genome shotgun (WGS) entry which is preliminary data.</text>
</comment>
<protein>
    <submittedName>
        <fullName evidence="2">13012_t:CDS:1</fullName>
    </submittedName>
</protein>
<dbReference type="AlphaFoldDB" id="A0A9N8ZH08"/>
<keyword evidence="3" id="KW-1185">Reference proteome</keyword>
<gene>
    <name evidence="2" type="ORF">RFULGI_LOCUS2133</name>
</gene>
<dbReference type="OrthoDB" id="2332912at2759"/>
<reference evidence="2" key="1">
    <citation type="submission" date="2021-06" db="EMBL/GenBank/DDBJ databases">
        <authorList>
            <person name="Kallberg Y."/>
            <person name="Tangrot J."/>
            <person name="Rosling A."/>
        </authorList>
    </citation>
    <scope>NUCLEOTIDE SEQUENCE</scope>
    <source>
        <strain evidence="2">IN212</strain>
    </source>
</reference>
<name>A0A9N8ZH08_9GLOM</name>
<feature type="region of interest" description="Disordered" evidence="1">
    <location>
        <begin position="283"/>
        <end position="324"/>
    </location>
</feature>
<dbReference type="PANTHER" id="PTHR14795">
    <property type="entry name" value="HELICASE RELATED"/>
    <property type="match status" value="1"/>
</dbReference>
<dbReference type="Proteomes" id="UP000789396">
    <property type="component" value="Unassembled WGS sequence"/>
</dbReference>
<dbReference type="EMBL" id="CAJVPZ010001526">
    <property type="protein sequence ID" value="CAG8494343.1"/>
    <property type="molecule type" value="Genomic_DNA"/>
</dbReference>
<feature type="compositionally biased region" description="Polar residues" evidence="1">
    <location>
        <begin position="291"/>
        <end position="324"/>
    </location>
</feature>
<proteinExistence type="predicted"/>
<evidence type="ECO:0000313" key="2">
    <source>
        <dbReference type="EMBL" id="CAG8494343.1"/>
    </source>
</evidence>
<accession>A0A9N8ZH08</accession>
<sequence>MDRLSEKLLDSSIKSNHTFLLAHYPKATLLYGRTSKGETFEDLSNHISVYMCGHLHKLAIGLGDHLQIYRPTNYLELELGDMKVNAVYRILAIDHDLVSFIDVQLPLPEIPLRTPPPPAVGFSILPEKLSYPPIILITNPKGSAYNNITISLDGKVHDQDVNYKGNSKNDKEYLPLWTSQWDPSKFDDGKDHVIVVKALDTSGQVGERQNVDKVIQHSNTQLKFEIVETAIYHDTDYRDWKTTRSSEQPDLIDLTSIEGYSSSNKLPSEISVSLKDLIRSTKKNAIDHNNPENTQGTVTKVTQASQKSTPNTTSNLGESSKDQTFNEAKKALQLWRKDEKIHKELQIIKSPNSAEFFKMTQEEIKARKAIITDAQEKIRTWILKLWPHPRTLGIRQMTEGLTAFTLKKRSLNPSVVGVNIIIQSKPMILTATVTGTKYDRIENCHKPKIVMDILDLRQYILKHCPTYQCPPIKNNDHNNPWDDIYFLNEILPKLTEEAISIQNQPGLFLTVKEAIIRGLEGYNLFECKLCAENTSYYSNSRFFHLKGIYKHLESKRHNIHIRNVYNYHNEDYIQVNPKEYVLAFCKELPPKILPLERKR</sequence>
<evidence type="ECO:0000313" key="3">
    <source>
        <dbReference type="Proteomes" id="UP000789396"/>
    </source>
</evidence>
<organism evidence="2 3">
    <name type="scientific">Racocetra fulgida</name>
    <dbReference type="NCBI Taxonomy" id="60492"/>
    <lineage>
        <taxon>Eukaryota</taxon>
        <taxon>Fungi</taxon>
        <taxon>Fungi incertae sedis</taxon>
        <taxon>Mucoromycota</taxon>
        <taxon>Glomeromycotina</taxon>
        <taxon>Glomeromycetes</taxon>
        <taxon>Diversisporales</taxon>
        <taxon>Gigasporaceae</taxon>
        <taxon>Racocetra</taxon>
    </lineage>
</organism>
<dbReference type="PANTHER" id="PTHR14795:SF0">
    <property type="entry name" value="TRANSMEMBRANE PROTEIN 62"/>
    <property type="match status" value="1"/>
</dbReference>